<dbReference type="PROSITE" id="PS50600">
    <property type="entry name" value="ULP_PROTEASE"/>
    <property type="match status" value="1"/>
</dbReference>
<accession>A0A443Q4Y4</accession>
<evidence type="ECO:0000256" key="4">
    <source>
        <dbReference type="SAM" id="MobiDB-lite"/>
    </source>
</evidence>
<keyword evidence="7" id="KW-1185">Reference proteome</keyword>
<dbReference type="Pfam" id="PF10536">
    <property type="entry name" value="PMD"/>
    <property type="match status" value="1"/>
</dbReference>
<dbReference type="Proteomes" id="UP000283530">
    <property type="component" value="Unassembled WGS sequence"/>
</dbReference>
<dbReference type="InterPro" id="IPR044824">
    <property type="entry name" value="MAIN-like"/>
</dbReference>
<dbReference type="InterPro" id="IPR038765">
    <property type="entry name" value="Papain-like_cys_pep_sf"/>
</dbReference>
<evidence type="ECO:0000313" key="6">
    <source>
        <dbReference type="EMBL" id="RWR98080.1"/>
    </source>
</evidence>
<dbReference type="PANTHER" id="PTHR46033:SF8">
    <property type="entry name" value="PROTEIN MAINTENANCE OF MERISTEMS-LIKE"/>
    <property type="match status" value="1"/>
</dbReference>
<feature type="compositionally biased region" description="Basic residues" evidence="4">
    <location>
        <begin position="526"/>
        <end position="536"/>
    </location>
</feature>
<dbReference type="InterPro" id="IPR019557">
    <property type="entry name" value="AminoTfrase-like_pln_mobile"/>
</dbReference>
<gene>
    <name evidence="6" type="ORF">CKAN_02757400</name>
</gene>
<dbReference type="AlphaFoldDB" id="A0A443Q4Y4"/>
<evidence type="ECO:0000259" key="5">
    <source>
        <dbReference type="PROSITE" id="PS50600"/>
    </source>
</evidence>
<dbReference type="SUPFAM" id="SSF54001">
    <property type="entry name" value="Cysteine proteinases"/>
    <property type="match status" value="1"/>
</dbReference>
<dbReference type="STRING" id="337451.A0A443Q4Y4"/>
<dbReference type="GO" id="GO:0010073">
    <property type="term" value="P:meristem maintenance"/>
    <property type="evidence" value="ECO:0007669"/>
    <property type="project" value="InterPro"/>
</dbReference>
<dbReference type="InterPro" id="IPR003653">
    <property type="entry name" value="Peptidase_C48_C"/>
</dbReference>
<organism evidence="6 7">
    <name type="scientific">Cinnamomum micranthum f. kanehirae</name>
    <dbReference type="NCBI Taxonomy" id="337451"/>
    <lineage>
        <taxon>Eukaryota</taxon>
        <taxon>Viridiplantae</taxon>
        <taxon>Streptophyta</taxon>
        <taxon>Embryophyta</taxon>
        <taxon>Tracheophyta</taxon>
        <taxon>Spermatophyta</taxon>
        <taxon>Magnoliopsida</taxon>
        <taxon>Magnoliidae</taxon>
        <taxon>Laurales</taxon>
        <taxon>Lauraceae</taxon>
        <taxon>Cinnamomum</taxon>
    </lineage>
</organism>
<comment type="caution">
    <text evidence="6">The sequence shown here is derived from an EMBL/GenBank/DDBJ whole genome shotgun (WGS) entry which is preliminary data.</text>
</comment>
<dbReference type="Gene3D" id="3.40.395.10">
    <property type="entry name" value="Adenoviral Proteinase, Chain A"/>
    <property type="match status" value="1"/>
</dbReference>
<feature type="region of interest" description="Disordered" evidence="4">
    <location>
        <begin position="578"/>
        <end position="610"/>
    </location>
</feature>
<dbReference type="PANTHER" id="PTHR46033">
    <property type="entry name" value="PROTEIN MAIN-LIKE 2"/>
    <property type="match status" value="1"/>
</dbReference>
<protein>
    <submittedName>
        <fullName evidence="6">Serine/threonine-protein phosphatase 7 long form isoform X1</fullName>
    </submittedName>
</protein>
<keyword evidence="3" id="KW-0378">Hydrolase</keyword>
<dbReference type="EMBL" id="QPKB01000493">
    <property type="protein sequence ID" value="RWR98080.1"/>
    <property type="molecule type" value="Genomic_DNA"/>
</dbReference>
<feature type="region of interest" description="Disordered" evidence="4">
    <location>
        <begin position="510"/>
        <end position="542"/>
    </location>
</feature>
<proteinExistence type="inferred from homology"/>
<dbReference type="GO" id="GO:0006508">
    <property type="term" value="P:proteolysis"/>
    <property type="evidence" value="ECO:0007669"/>
    <property type="project" value="UniProtKB-KW"/>
</dbReference>
<reference evidence="6 7" key="1">
    <citation type="journal article" date="2019" name="Nat. Plants">
        <title>Stout camphor tree genome fills gaps in understanding of flowering plant genome evolution.</title>
        <authorList>
            <person name="Chaw S.M."/>
            <person name="Liu Y.C."/>
            <person name="Wu Y.W."/>
            <person name="Wang H.Y."/>
            <person name="Lin C.I."/>
            <person name="Wu C.S."/>
            <person name="Ke H.M."/>
            <person name="Chang L.Y."/>
            <person name="Hsu C.Y."/>
            <person name="Yang H.T."/>
            <person name="Sudianto E."/>
            <person name="Hsu M.H."/>
            <person name="Wu K.P."/>
            <person name="Wang L.N."/>
            <person name="Leebens-Mack J.H."/>
            <person name="Tsai I.J."/>
        </authorList>
    </citation>
    <scope>NUCLEOTIDE SEQUENCE [LARGE SCALE GENOMIC DNA]</scope>
    <source>
        <strain evidence="7">cv. Chaw 1501</strain>
        <tissue evidence="6">Young leaves</tissue>
    </source>
</reference>
<sequence>MENLHPGPVDNSVLYDQERHISERVWNGKEAGPLRCIPTPNHDSWEINDRMWDLIRQTGLEQLAKIGKIELDHGLITGLVERWRPETNTFHLNCGEATVTLEDVAYIYGLPIDGLLVSGRTFSEPLIMVKVCEELLGMVPDANFDCYGVQIKFTWCRDNFGKLPKSRPRDQDVRRTRAFLFCLVAGQIFWTSSGTKAPAHILELFRHFEKRAWGPACLANLYRGLAKVSTSQNKGRVVKTITGPLKLLQVWAYSRMAIGRPIRRRGDWTNDLEFPLLLTWHNRLRSHHFQTRVEEARRQLDIMEVDAFNWLPYQDYENISDYIDDGDVPLFRSNTALICFWVVERHCPERVMKQFGLQQIVPPRFIRPFPRMEIIPTGEQKREKLRSVYFGVWNRRMDDITYGEEGDAGPHSDAYFIWYRNITRLRIGRPTSGHNNIDMISFSSQVFNFTERLLASCDSAEELEGRAGDLERFIHDVRAEVVHFKDAHMPDFNASNLADAEVAGKDDASLKMDKGAQSGECPSRESKKRTRKHKGVKFPIGPIKSDIPSSLKPLRRSSRLMVKSIQPPAVSNKILQETPKETKRATSPISLSPRRSPRLVQTGKSPMSPIKLRIPNSAKSCNIPFISSPYTAQGSVATPSPGLCKIGIGRSPFSEISSMIMNVKARYREPKPPLWMADYTIGAWLRNPRYKLTIEELEIITVFRNEFADIAGKAKLEEWCTPVTATNMHDLLRGAWMDNWTMHYWFGILKTHAPSSYFFECALSDWYVHKSENLIQKCFGEALTDNLTEKENLFFPAWNNHHFFLLVGRVNKRRWEYYNSMSREGDYNFAEKYITWINERFMQFGWTDPYVWTKHRMECPRQTNSVDCGIFVMAYADHISLGKAMDFTQNDMFYYRAKIVTDIYQDQFARWSVKKPPDLIDDYSDSEH</sequence>
<dbReference type="OrthoDB" id="1939479at2759"/>
<evidence type="ECO:0000256" key="3">
    <source>
        <dbReference type="ARBA" id="ARBA00022801"/>
    </source>
</evidence>
<keyword evidence="2" id="KW-0645">Protease</keyword>
<dbReference type="Pfam" id="PF02902">
    <property type="entry name" value="Peptidase_C48"/>
    <property type="match status" value="1"/>
</dbReference>
<evidence type="ECO:0000313" key="7">
    <source>
        <dbReference type="Proteomes" id="UP000283530"/>
    </source>
</evidence>
<evidence type="ECO:0000256" key="1">
    <source>
        <dbReference type="ARBA" id="ARBA00005234"/>
    </source>
</evidence>
<dbReference type="GO" id="GO:0008234">
    <property type="term" value="F:cysteine-type peptidase activity"/>
    <property type="evidence" value="ECO:0007669"/>
    <property type="project" value="InterPro"/>
</dbReference>
<comment type="similarity">
    <text evidence="1">Belongs to the peptidase C48 family.</text>
</comment>
<name>A0A443Q4Y4_9MAGN</name>
<feature type="domain" description="Ubiquitin-like protease family profile" evidence="5">
    <location>
        <begin position="721"/>
        <end position="879"/>
    </location>
</feature>
<evidence type="ECO:0000256" key="2">
    <source>
        <dbReference type="ARBA" id="ARBA00022670"/>
    </source>
</evidence>